<keyword evidence="2" id="KW-1185">Reference proteome</keyword>
<organism evidence="1 2">
    <name type="scientific">Parafilimonas terrae</name>
    <dbReference type="NCBI Taxonomy" id="1465490"/>
    <lineage>
        <taxon>Bacteria</taxon>
        <taxon>Pseudomonadati</taxon>
        <taxon>Bacteroidota</taxon>
        <taxon>Chitinophagia</taxon>
        <taxon>Chitinophagales</taxon>
        <taxon>Chitinophagaceae</taxon>
        <taxon>Parafilimonas</taxon>
    </lineage>
</organism>
<dbReference type="Pfam" id="PF21983">
    <property type="entry name" value="NikA-like"/>
    <property type="match status" value="1"/>
</dbReference>
<accession>A0A1I5R7X5</accession>
<dbReference type="AlphaFoldDB" id="A0A1I5R7X5"/>
<evidence type="ECO:0000313" key="1">
    <source>
        <dbReference type="EMBL" id="SFP54629.1"/>
    </source>
</evidence>
<dbReference type="OrthoDB" id="3268254at2"/>
<proteinExistence type="predicted"/>
<dbReference type="RefSeq" id="WP_090653474.1">
    <property type="nucleotide sequence ID" value="NZ_FOXQ01000001.1"/>
</dbReference>
<evidence type="ECO:0000313" key="2">
    <source>
        <dbReference type="Proteomes" id="UP000199031"/>
    </source>
</evidence>
<name>A0A1I5R7X5_9BACT</name>
<dbReference type="Proteomes" id="UP000199031">
    <property type="component" value="Unassembled WGS sequence"/>
</dbReference>
<protein>
    <submittedName>
        <fullName evidence="1">Mobilisation protein (MobC)</fullName>
    </submittedName>
</protein>
<gene>
    <name evidence="1" type="ORF">SAMN05444277_101121</name>
</gene>
<dbReference type="STRING" id="1465490.SAMN05444277_101121"/>
<sequence length="117" mass="13486">MENVPVKKSKGGRPLQSLKKDIKISVRFNRQEYFILKEKANSAGIKPSAYIRQVVIKAKITSKISVEEMQLFRQLAGMAVNINQVARVCHREGLFEAMQYFEVYRKQLDGVMQKLKP</sequence>
<reference evidence="1 2" key="1">
    <citation type="submission" date="2016-10" db="EMBL/GenBank/DDBJ databases">
        <authorList>
            <person name="de Groot N.N."/>
        </authorList>
    </citation>
    <scope>NUCLEOTIDE SEQUENCE [LARGE SCALE GENOMIC DNA]</scope>
    <source>
        <strain evidence="1 2">DSM 28286</strain>
    </source>
</reference>
<dbReference type="InterPro" id="IPR053842">
    <property type="entry name" value="NikA-like"/>
</dbReference>
<dbReference type="EMBL" id="FOXQ01000001">
    <property type="protein sequence ID" value="SFP54629.1"/>
    <property type="molecule type" value="Genomic_DNA"/>
</dbReference>